<evidence type="ECO:0000313" key="2">
    <source>
        <dbReference type="Proteomes" id="UP001164250"/>
    </source>
</evidence>
<dbReference type="Proteomes" id="UP001164250">
    <property type="component" value="Chromosome 7"/>
</dbReference>
<name>A0ACC1B2A5_9ROSI</name>
<gene>
    <name evidence="1" type="ORF">Patl1_26926</name>
</gene>
<organism evidence="1 2">
    <name type="scientific">Pistacia atlantica</name>
    <dbReference type="NCBI Taxonomy" id="434234"/>
    <lineage>
        <taxon>Eukaryota</taxon>
        <taxon>Viridiplantae</taxon>
        <taxon>Streptophyta</taxon>
        <taxon>Embryophyta</taxon>
        <taxon>Tracheophyta</taxon>
        <taxon>Spermatophyta</taxon>
        <taxon>Magnoliopsida</taxon>
        <taxon>eudicotyledons</taxon>
        <taxon>Gunneridae</taxon>
        <taxon>Pentapetalae</taxon>
        <taxon>rosids</taxon>
        <taxon>malvids</taxon>
        <taxon>Sapindales</taxon>
        <taxon>Anacardiaceae</taxon>
        <taxon>Pistacia</taxon>
    </lineage>
</organism>
<comment type="caution">
    <text evidence="1">The sequence shown here is derived from an EMBL/GenBank/DDBJ whole genome shotgun (WGS) entry which is preliminary data.</text>
</comment>
<proteinExistence type="predicted"/>
<dbReference type="EMBL" id="CM047903">
    <property type="protein sequence ID" value="KAJ0093060.1"/>
    <property type="molecule type" value="Genomic_DNA"/>
</dbReference>
<evidence type="ECO:0000313" key="1">
    <source>
        <dbReference type="EMBL" id="KAJ0093060.1"/>
    </source>
</evidence>
<protein>
    <submittedName>
        <fullName evidence="1">Uncharacterized protein</fullName>
    </submittedName>
</protein>
<reference evidence="2" key="1">
    <citation type="journal article" date="2023" name="G3 (Bethesda)">
        <title>Genome assembly and association tests identify interacting loci associated with vigor, precocity, and sex in interspecific pistachio rootstocks.</title>
        <authorList>
            <person name="Palmer W."/>
            <person name="Jacygrad E."/>
            <person name="Sagayaradj S."/>
            <person name="Cavanaugh K."/>
            <person name="Han R."/>
            <person name="Bertier L."/>
            <person name="Beede B."/>
            <person name="Kafkas S."/>
            <person name="Golino D."/>
            <person name="Preece J."/>
            <person name="Michelmore R."/>
        </authorList>
    </citation>
    <scope>NUCLEOTIDE SEQUENCE [LARGE SCALE GENOMIC DNA]</scope>
</reference>
<sequence>MGRRKKLKKEEIAEDWCFICKDGGSLRICDYRNEGMVLSFHRVPLVTCVMNEVADAAIACRDCLKSYHPDCLGQDDSLLESKYQWTCGNNIVLHTSRNVPSNMYITVLHGLEEKYYWLGEEFLPFHPYEFEYVGIFAMNARKLRSFIACAARLLYVDTASVILGLQ</sequence>
<accession>A0ACC1B2A5</accession>
<keyword evidence="2" id="KW-1185">Reference proteome</keyword>